<dbReference type="InterPro" id="IPR043746">
    <property type="entry name" value="DUF5691"/>
</dbReference>
<evidence type="ECO:0000313" key="2">
    <source>
        <dbReference type="Proteomes" id="UP000269198"/>
    </source>
</evidence>
<proteinExistence type="predicted"/>
<dbReference type="RefSeq" id="WP_123201776.1">
    <property type="nucleotide sequence ID" value="NZ_RJMB01000013.1"/>
</dbReference>
<dbReference type="Pfam" id="PF18944">
    <property type="entry name" value="DUF5691"/>
    <property type="match status" value="1"/>
</dbReference>
<dbReference type="AlphaFoldDB" id="A0A3N0E7Y4"/>
<name>A0A3N0E7Y4_9ACTN</name>
<dbReference type="OrthoDB" id="262508at2"/>
<reference evidence="1 2" key="1">
    <citation type="submission" date="2018-11" db="EMBL/GenBank/DDBJ databases">
        <title>The genome draft of YIM 96095.</title>
        <authorList>
            <person name="Tang S.-K."/>
            <person name="Chunyu W.-X."/>
            <person name="Feng Y.-Z."/>
        </authorList>
    </citation>
    <scope>NUCLEOTIDE SEQUENCE [LARGE SCALE GENOMIC DNA]</scope>
    <source>
        <strain evidence="1 2">YIM 96095</strain>
    </source>
</reference>
<dbReference type="EMBL" id="RJMB01000013">
    <property type="protein sequence ID" value="RNL83944.1"/>
    <property type="molecule type" value="Genomic_DNA"/>
</dbReference>
<keyword evidence="2" id="KW-1185">Reference proteome</keyword>
<protein>
    <submittedName>
        <fullName evidence="1">Uncharacterized protein</fullName>
    </submittedName>
</protein>
<comment type="caution">
    <text evidence="1">The sequence shown here is derived from an EMBL/GenBank/DDBJ whole genome shotgun (WGS) entry which is preliminary data.</text>
</comment>
<evidence type="ECO:0000313" key="1">
    <source>
        <dbReference type="EMBL" id="RNL83944.1"/>
    </source>
</evidence>
<sequence>MTEGDSRGADTWPSLVSTALMGVNRREVPRAADLPATPAEEPAAALLDRAAAAVVRRRAGQVPGTAEPVPPAPAETRPVVPDAAARRLEVVLAGEHTRFGLQDVSGTRVWLLGEWLELATERGMRVPPKALARVLDRGRSDRDLRPRIAAAVGERGHWLAGHNPKWSYLAEHGLPDERFDPEVWEHGSPAERHRTLVTLRARAPARARELLEGVWAGERAGPRRELLLTLDTNLSVDDEPFLERALDDRGAAVRGAALALLARLPDSAHADRLCAYAREHVWLGAPNRGGDRPLRVVAPEPTDSDLARDLALVTKTNGKGSGDARGEWLWALVTHTPLRFWPGHLDASPAEVGALVAGAGEWDLLAALGNAAVVQRDPEWARALLPAIERFHGEPRSRRGQVPEPGALLAVLPVAERCAWVSRLLAEDHERVLRMPWGISGLVGSRWTEELGGRVAEVIDQLSTSGRRTNHLPGVCFDASFGMPPTMYERFTPTTSNPPSNVVQLGATLRFRHEMRAEFG</sequence>
<gene>
    <name evidence="1" type="ORF">EFW17_13705</name>
</gene>
<dbReference type="Proteomes" id="UP000269198">
    <property type="component" value="Unassembled WGS sequence"/>
</dbReference>
<organism evidence="1 2">
    <name type="scientific">Halostreptopolyspora alba</name>
    <dbReference type="NCBI Taxonomy" id="2487137"/>
    <lineage>
        <taxon>Bacteria</taxon>
        <taxon>Bacillati</taxon>
        <taxon>Actinomycetota</taxon>
        <taxon>Actinomycetes</taxon>
        <taxon>Streptosporangiales</taxon>
        <taxon>Nocardiopsidaceae</taxon>
        <taxon>Halostreptopolyspora</taxon>
    </lineage>
</organism>
<accession>A0A3N0E7Y4</accession>